<organism evidence="2 3">
    <name type="scientific">Elysia crispata</name>
    <name type="common">lettuce slug</name>
    <dbReference type="NCBI Taxonomy" id="231223"/>
    <lineage>
        <taxon>Eukaryota</taxon>
        <taxon>Metazoa</taxon>
        <taxon>Spiralia</taxon>
        <taxon>Lophotrochozoa</taxon>
        <taxon>Mollusca</taxon>
        <taxon>Gastropoda</taxon>
        <taxon>Heterobranchia</taxon>
        <taxon>Euthyneura</taxon>
        <taxon>Panpulmonata</taxon>
        <taxon>Sacoglossa</taxon>
        <taxon>Placobranchoidea</taxon>
        <taxon>Plakobranchidae</taxon>
        <taxon>Elysia</taxon>
    </lineage>
</organism>
<comment type="caution">
    <text evidence="2">The sequence shown here is derived from an EMBL/GenBank/DDBJ whole genome shotgun (WGS) entry which is preliminary data.</text>
</comment>
<proteinExistence type="predicted"/>
<feature type="compositionally biased region" description="Low complexity" evidence="1">
    <location>
        <begin position="196"/>
        <end position="220"/>
    </location>
</feature>
<gene>
    <name evidence="2" type="ORF">RRG08_015772</name>
</gene>
<feature type="compositionally biased region" description="Polar residues" evidence="1">
    <location>
        <begin position="131"/>
        <end position="159"/>
    </location>
</feature>
<reference evidence="2" key="1">
    <citation type="journal article" date="2023" name="G3 (Bethesda)">
        <title>A reference genome for the long-term kleptoplast-retaining sea slug Elysia crispata morphotype clarki.</title>
        <authorList>
            <person name="Eastman K.E."/>
            <person name="Pendleton A.L."/>
            <person name="Shaikh M.A."/>
            <person name="Suttiyut T."/>
            <person name="Ogas R."/>
            <person name="Tomko P."/>
            <person name="Gavelis G."/>
            <person name="Widhalm J.R."/>
            <person name="Wisecaver J.H."/>
        </authorList>
    </citation>
    <scope>NUCLEOTIDE SEQUENCE</scope>
    <source>
        <strain evidence="2">ECLA1</strain>
    </source>
</reference>
<evidence type="ECO:0000313" key="2">
    <source>
        <dbReference type="EMBL" id="KAK3750279.1"/>
    </source>
</evidence>
<dbReference type="AlphaFoldDB" id="A0AAE1D1F0"/>
<dbReference type="Proteomes" id="UP001283361">
    <property type="component" value="Unassembled WGS sequence"/>
</dbReference>
<name>A0AAE1D1F0_9GAST</name>
<evidence type="ECO:0000313" key="3">
    <source>
        <dbReference type="Proteomes" id="UP001283361"/>
    </source>
</evidence>
<sequence length="261" mass="28755">MSFPTRKIRTARTANRRTLQPSVRDFSDQVIGCYSEDGGLYLGIANPAKPVVSNILDTTRRQSPRFAGSIVTYSTLEAAAHSHLPATFDTPRNSIISPEELHRRHVAKSARLRSRLSGNKQLQRTRVLDSPLSNSHRSCWNTPNSNTGLYPSPRPSSSNEVKRPWSSDGPSKFIGQQTCRSRPATTGRYFNSSNGLRTSTTLFRPLSSSSPSPATTTSPTGFGCHHMKRPFTAAYAGPSHAWMTGPGLHINKMKISFKGER</sequence>
<feature type="region of interest" description="Disordered" evidence="1">
    <location>
        <begin position="108"/>
        <end position="223"/>
    </location>
</feature>
<protein>
    <submittedName>
        <fullName evidence="2">Uncharacterized protein</fullName>
    </submittedName>
</protein>
<dbReference type="EMBL" id="JAWDGP010005891">
    <property type="protein sequence ID" value="KAK3750279.1"/>
    <property type="molecule type" value="Genomic_DNA"/>
</dbReference>
<keyword evidence="3" id="KW-1185">Reference proteome</keyword>
<evidence type="ECO:0000256" key="1">
    <source>
        <dbReference type="SAM" id="MobiDB-lite"/>
    </source>
</evidence>
<feature type="compositionally biased region" description="Polar residues" evidence="1">
    <location>
        <begin position="174"/>
        <end position="195"/>
    </location>
</feature>
<accession>A0AAE1D1F0</accession>